<keyword evidence="2" id="KW-1185">Reference proteome</keyword>
<gene>
    <name evidence="1" type="ORF">K466DRAFT_597591</name>
</gene>
<dbReference type="EMBL" id="ML211069">
    <property type="protein sequence ID" value="TFK89652.1"/>
    <property type="molecule type" value="Genomic_DNA"/>
</dbReference>
<dbReference type="InParanoid" id="A0A5C3PJZ5"/>
<protein>
    <submittedName>
        <fullName evidence="1">Uncharacterized protein</fullName>
    </submittedName>
</protein>
<dbReference type="Proteomes" id="UP000308197">
    <property type="component" value="Unassembled WGS sequence"/>
</dbReference>
<name>A0A5C3PJZ5_9APHY</name>
<evidence type="ECO:0000313" key="2">
    <source>
        <dbReference type="Proteomes" id="UP000308197"/>
    </source>
</evidence>
<dbReference type="AlphaFoldDB" id="A0A5C3PJZ5"/>
<organism evidence="1 2">
    <name type="scientific">Polyporus arcularius HHB13444</name>
    <dbReference type="NCBI Taxonomy" id="1314778"/>
    <lineage>
        <taxon>Eukaryota</taxon>
        <taxon>Fungi</taxon>
        <taxon>Dikarya</taxon>
        <taxon>Basidiomycota</taxon>
        <taxon>Agaricomycotina</taxon>
        <taxon>Agaricomycetes</taxon>
        <taxon>Polyporales</taxon>
        <taxon>Polyporaceae</taxon>
        <taxon>Polyporus</taxon>
    </lineage>
</organism>
<proteinExistence type="predicted"/>
<reference evidence="1 2" key="1">
    <citation type="journal article" date="2019" name="Nat. Ecol. Evol.">
        <title>Megaphylogeny resolves global patterns of mushroom evolution.</title>
        <authorList>
            <person name="Varga T."/>
            <person name="Krizsan K."/>
            <person name="Foldi C."/>
            <person name="Dima B."/>
            <person name="Sanchez-Garcia M."/>
            <person name="Sanchez-Ramirez S."/>
            <person name="Szollosi G.J."/>
            <person name="Szarkandi J.G."/>
            <person name="Papp V."/>
            <person name="Albert L."/>
            <person name="Andreopoulos W."/>
            <person name="Angelini C."/>
            <person name="Antonin V."/>
            <person name="Barry K.W."/>
            <person name="Bougher N.L."/>
            <person name="Buchanan P."/>
            <person name="Buyck B."/>
            <person name="Bense V."/>
            <person name="Catcheside P."/>
            <person name="Chovatia M."/>
            <person name="Cooper J."/>
            <person name="Damon W."/>
            <person name="Desjardin D."/>
            <person name="Finy P."/>
            <person name="Geml J."/>
            <person name="Haridas S."/>
            <person name="Hughes K."/>
            <person name="Justo A."/>
            <person name="Karasinski D."/>
            <person name="Kautmanova I."/>
            <person name="Kiss B."/>
            <person name="Kocsube S."/>
            <person name="Kotiranta H."/>
            <person name="LaButti K.M."/>
            <person name="Lechner B.E."/>
            <person name="Liimatainen K."/>
            <person name="Lipzen A."/>
            <person name="Lukacs Z."/>
            <person name="Mihaltcheva S."/>
            <person name="Morgado L.N."/>
            <person name="Niskanen T."/>
            <person name="Noordeloos M.E."/>
            <person name="Ohm R.A."/>
            <person name="Ortiz-Santana B."/>
            <person name="Ovrebo C."/>
            <person name="Racz N."/>
            <person name="Riley R."/>
            <person name="Savchenko A."/>
            <person name="Shiryaev A."/>
            <person name="Soop K."/>
            <person name="Spirin V."/>
            <person name="Szebenyi C."/>
            <person name="Tomsovsky M."/>
            <person name="Tulloss R.E."/>
            <person name="Uehling J."/>
            <person name="Grigoriev I.V."/>
            <person name="Vagvolgyi C."/>
            <person name="Papp T."/>
            <person name="Martin F.M."/>
            <person name="Miettinen O."/>
            <person name="Hibbett D.S."/>
            <person name="Nagy L.G."/>
        </authorList>
    </citation>
    <scope>NUCLEOTIDE SEQUENCE [LARGE SCALE GENOMIC DNA]</scope>
    <source>
        <strain evidence="1 2">HHB13444</strain>
    </source>
</reference>
<sequence>MSQEDDAFAVWLRVSVRAHFKALLGFQNWSDLAIVSPSLTDDERDAFLLEDMPPPTASNFRIDFVRSWDFTWNKYARYAFCTDFARAVQSGRYKPDQPGWVLRVDREMIGIALDKYVEYARVRYHRG</sequence>
<evidence type="ECO:0000313" key="1">
    <source>
        <dbReference type="EMBL" id="TFK89652.1"/>
    </source>
</evidence>
<accession>A0A5C3PJZ5</accession>